<keyword evidence="4" id="KW-1185">Reference proteome</keyword>
<feature type="domain" description="Solute-binding protein family 5" evidence="2">
    <location>
        <begin position="115"/>
        <end position="453"/>
    </location>
</feature>
<feature type="compositionally biased region" description="Basic and acidic residues" evidence="1">
    <location>
        <begin position="15"/>
        <end position="25"/>
    </location>
</feature>
<dbReference type="Pfam" id="PF00496">
    <property type="entry name" value="SBP_bac_5"/>
    <property type="match status" value="1"/>
</dbReference>
<proteinExistence type="predicted"/>
<accession>A0ABU0ZER6</accession>
<dbReference type="RefSeq" id="WP_308712826.1">
    <property type="nucleotide sequence ID" value="NZ_JAVHUY010000011.1"/>
</dbReference>
<gene>
    <name evidence="3" type="ORF">RB614_13595</name>
</gene>
<dbReference type="Gene3D" id="3.40.190.10">
    <property type="entry name" value="Periplasmic binding protein-like II"/>
    <property type="match status" value="1"/>
</dbReference>
<evidence type="ECO:0000259" key="2">
    <source>
        <dbReference type="Pfam" id="PF00496"/>
    </source>
</evidence>
<dbReference type="SUPFAM" id="SSF53850">
    <property type="entry name" value="Periplasmic binding protein-like II"/>
    <property type="match status" value="1"/>
</dbReference>
<dbReference type="EMBL" id="JAVHUY010000011">
    <property type="protein sequence ID" value="MDQ7905553.1"/>
    <property type="molecule type" value="Genomic_DNA"/>
</dbReference>
<comment type="caution">
    <text evidence="3">The sequence shown here is derived from an EMBL/GenBank/DDBJ whole genome shotgun (WGS) entry which is preliminary data.</text>
</comment>
<dbReference type="InterPro" id="IPR030678">
    <property type="entry name" value="Peptide/Ni-bd"/>
</dbReference>
<evidence type="ECO:0000313" key="4">
    <source>
        <dbReference type="Proteomes" id="UP001230908"/>
    </source>
</evidence>
<dbReference type="PANTHER" id="PTHR30290">
    <property type="entry name" value="PERIPLASMIC BINDING COMPONENT OF ABC TRANSPORTER"/>
    <property type="match status" value="1"/>
</dbReference>
<dbReference type="Gene3D" id="3.10.105.10">
    <property type="entry name" value="Dipeptide-binding Protein, Domain 3"/>
    <property type="match status" value="1"/>
</dbReference>
<dbReference type="Proteomes" id="UP001230908">
    <property type="component" value="Unassembled WGS sequence"/>
</dbReference>
<evidence type="ECO:0000256" key="1">
    <source>
        <dbReference type="SAM" id="MobiDB-lite"/>
    </source>
</evidence>
<organism evidence="3 4">
    <name type="scientific">Phytohabitans maris</name>
    <dbReference type="NCBI Taxonomy" id="3071409"/>
    <lineage>
        <taxon>Bacteria</taxon>
        <taxon>Bacillati</taxon>
        <taxon>Actinomycetota</taxon>
        <taxon>Actinomycetes</taxon>
        <taxon>Micromonosporales</taxon>
        <taxon>Micromonosporaceae</taxon>
    </lineage>
</organism>
<reference evidence="3 4" key="1">
    <citation type="submission" date="2023-08" db="EMBL/GenBank/DDBJ databases">
        <title>Phytohabitans sansha sp. nov., isolated from marine sediment.</title>
        <authorList>
            <person name="Zhao Y."/>
            <person name="Yi K."/>
        </authorList>
    </citation>
    <scope>NUCLEOTIDE SEQUENCE [LARGE SCALE GENOMIC DNA]</scope>
    <source>
        <strain evidence="3 4">ZYX-F-186</strain>
    </source>
</reference>
<feature type="region of interest" description="Disordered" evidence="1">
    <location>
        <begin position="1"/>
        <end position="40"/>
    </location>
</feature>
<protein>
    <submittedName>
        <fullName evidence="3">ABC transporter substrate-binding protein</fullName>
    </submittedName>
</protein>
<dbReference type="InterPro" id="IPR000914">
    <property type="entry name" value="SBP_5_dom"/>
</dbReference>
<sequence length="550" mass="59161">MTVHPASPRPGAGKPRSEERSDEGGARQLPGATSERKQHSTGIRWRLTTIGLVALTLLAAGCSGSTAATTGEKVLRLGMPAPAVSLDPAKAVTDALWVTELAYDPLIFRASDGSLQPRLAESWSYIGDNNTLFELKLRAGVKFSDGTPLNADVVKRNFEHYADASSAASKIKMFSQLEVVDDLTLRIHLSEPHPAMPELFTQAKFVGDLASGEALAKPDLMTTQTYGAGPYVLDPKATVPKDTYTFVRNTHYWKPEAAYYDKVVVKVIANANTALAALKTGQIDAIQGDFTTADAAKQAGLQVASTPRQWFGVIVGDADGKLVPELKDVRVRQALNYAVNREKIAKGLLGDNGVPTEQIVMPGQSGYNTTSFYTYDPAKAKDLLREAGHPNGFTLPVTTNTKRGLSLVVQAMVDDWKAIGITVDLKTEANDGTYSEAQTAAKLPVFGVSFGSDGEIHNLGTTLFQNSKTFNPFGISDPTVDKLRADAAAIPTVEGREALYKQLIRRLVETGRYVPVVAVPIYYYANDSIKGLAVSPSAQQADPVDFMPAK</sequence>
<name>A0ABU0ZER6_9ACTN</name>
<dbReference type="InterPro" id="IPR039424">
    <property type="entry name" value="SBP_5"/>
</dbReference>
<evidence type="ECO:0000313" key="3">
    <source>
        <dbReference type="EMBL" id="MDQ7905553.1"/>
    </source>
</evidence>
<dbReference type="PIRSF" id="PIRSF002741">
    <property type="entry name" value="MppA"/>
    <property type="match status" value="1"/>
</dbReference>